<dbReference type="EMBL" id="JAVFHL010000001">
    <property type="protein sequence ID" value="MDT6976034.1"/>
    <property type="molecule type" value="Genomic_DNA"/>
</dbReference>
<evidence type="ECO:0000313" key="2">
    <source>
        <dbReference type="Proteomes" id="UP001258434"/>
    </source>
</evidence>
<dbReference type="RefSeq" id="WP_009291608.1">
    <property type="nucleotide sequence ID" value="NZ_GL945043.1"/>
</dbReference>
<dbReference type="AlphaFoldDB" id="A0ABD5FU58"/>
<organism evidence="1 2">
    <name type="scientific">Bacteroides fragilis</name>
    <dbReference type="NCBI Taxonomy" id="817"/>
    <lineage>
        <taxon>Bacteria</taxon>
        <taxon>Pseudomonadati</taxon>
        <taxon>Bacteroidota</taxon>
        <taxon>Bacteroidia</taxon>
        <taxon>Bacteroidales</taxon>
        <taxon>Bacteroidaceae</taxon>
        <taxon>Bacteroides</taxon>
    </lineage>
</organism>
<proteinExistence type="predicted"/>
<sequence>MAYVVNMSVYCLSSTNSSIGNPKMVMCSLLCQRIFEKYVCSVKEYRLYRYGLEYRTMTTGKFVVHDSDKSRLPEGTVLIKTFSTYSYEQVSEIVKHWYNVFRYKMPDGRMYNGYCKISERILKAELTVFDYLGMTFMPGVARNRKTDKIFTAFSPAISKKSAMKIRELNLN</sequence>
<name>A0ABD5FU58_BACFG</name>
<accession>A0ABD5FU58</accession>
<protein>
    <submittedName>
        <fullName evidence="1">Uncharacterized protein</fullName>
    </submittedName>
</protein>
<dbReference type="Proteomes" id="UP001258434">
    <property type="component" value="Unassembled WGS sequence"/>
</dbReference>
<evidence type="ECO:0000313" key="1">
    <source>
        <dbReference type="EMBL" id="MDT6976034.1"/>
    </source>
</evidence>
<comment type="caution">
    <text evidence="1">The sequence shown here is derived from an EMBL/GenBank/DDBJ whole genome shotgun (WGS) entry which is preliminary data.</text>
</comment>
<reference evidence="2" key="1">
    <citation type="submission" date="2023-07" db="EMBL/GenBank/DDBJ databases">
        <title>A gut symbiont ubiquitin homologue binds and inactivates peptidyl-prolyl isomerase to mediate the interbacterial arms race in the human gut.</title>
        <authorList>
            <person name="Jiang K."/>
            <person name="Li W."/>
            <person name="Tong M."/>
            <person name="Xu J."/>
            <person name="Chen Z."/>
            <person name="Yang Y."/>
            <person name="Zang Y."/>
            <person name="Jiao X."/>
            <person name="Liu C."/>
            <person name="Lim B."/>
            <person name="Jiang X."/>
            <person name="Wang J."/>
            <person name="Wu D."/>
            <person name="Wang M."/>
            <person name="Liu S.-J."/>
            <person name="Shao F."/>
            <person name="Gao X."/>
        </authorList>
    </citation>
    <scope>NUCLEOTIDE SEQUENCE [LARGE SCALE GENOMIC DNA]</scope>
    <source>
        <strain evidence="2">GS077</strain>
    </source>
</reference>
<reference evidence="1 2" key="2">
    <citation type="submission" date="2023-08" db="EMBL/GenBank/DDBJ databases">
        <authorList>
            <person name="Du M."/>
            <person name="Liu C."/>
            <person name="Liu S.-J."/>
        </authorList>
    </citation>
    <scope>NUCLEOTIDE SEQUENCE [LARGE SCALE GENOMIC DNA]</scope>
    <source>
        <strain evidence="1 2">GS077</strain>
    </source>
</reference>
<gene>
    <name evidence="1" type="ORF">BFGS077_001290</name>
</gene>